<accession>V8QUK7</accession>
<dbReference type="AlphaFoldDB" id="V8QUK7"/>
<dbReference type="EMBL" id="AYXT01000002">
    <property type="protein sequence ID" value="ETF03616.1"/>
    <property type="molecule type" value="Genomic_DNA"/>
</dbReference>
<organism evidence="1 2">
    <name type="scientific">Advenella kashmirensis W13003</name>
    <dbReference type="NCBI Taxonomy" id="1424334"/>
    <lineage>
        <taxon>Bacteria</taxon>
        <taxon>Pseudomonadati</taxon>
        <taxon>Pseudomonadota</taxon>
        <taxon>Betaproteobacteria</taxon>
        <taxon>Burkholderiales</taxon>
        <taxon>Alcaligenaceae</taxon>
    </lineage>
</organism>
<reference evidence="1 2" key="1">
    <citation type="journal article" date="2014" name="Genome Announc.">
        <title>Draft Genome Sequence of Advenella kashmirensis Strain W13003, a Polycyclic Aromatic Hydrocarbon-Degrading Bacterium.</title>
        <authorList>
            <person name="Wang X."/>
            <person name="Jin D."/>
            <person name="Zhou L."/>
            <person name="Wu L."/>
            <person name="An W."/>
            <person name="Zhao L."/>
        </authorList>
    </citation>
    <scope>NUCLEOTIDE SEQUENCE [LARGE SCALE GENOMIC DNA]</scope>
    <source>
        <strain evidence="1 2">W13003</strain>
    </source>
</reference>
<evidence type="ECO:0000313" key="1">
    <source>
        <dbReference type="EMBL" id="ETF03616.1"/>
    </source>
</evidence>
<proteinExistence type="predicted"/>
<protein>
    <submittedName>
        <fullName evidence="1">Uncharacterized protein</fullName>
    </submittedName>
</protein>
<dbReference type="HOGENOM" id="CLU_2821472_0_0_4"/>
<evidence type="ECO:0000313" key="2">
    <source>
        <dbReference type="Proteomes" id="UP000018733"/>
    </source>
</evidence>
<gene>
    <name evidence="1" type="ORF">W822_05635</name>
</gene>
<dbReference type="Proteomes" id="UP000018733">
    <property type="component" value="Unassembled WGS sequence"/>
</dbReference>
<keyword evidence="2" id="KW-1185">Reference proteome</keyword>
<comment type="caution">
    <text evidence="1">The sequence shown here is derived from an EMBL/GenBank/DDBJ whole genome shotgun (WGS) entry which is preliminary data.</text>
</comment>
<name>V8QUK7_9BURK</name>
<sequence>MLHINIYNSGQLRMEEKYKDAHIRILNRTLFKYKSARKAGDHVRASGYMLQVKELIHNLRMLNSND</sequence>